<evidence type="ECO:0000313" key="2">
    <source>
        <dbReference type="Proteomes" id="UP000246991"/>
    </source>
</evidence>
<comment type="caution">
    <text evidence="1">The sequence shown here is derived from an EMBL/GenBank/DDBJ whole genome shotgun (WGS) entry which is preliminary data.</text>
</comment>
<accession>A0A317SWT1</accession>
<protein>
    <submittedName>
        <fullName evidence="1">Uncharacterized protein</fullName>
    </submittedName>
</protein>
<reference evidence="1 2" key="1">
    <citation type="submission" date="2018-03" db="EMBL/GenBank/DDBJ databases">
        <title>Genomes of Pezizomycetes fungi and the evolution of truffles.</title>
        <authorList>
            <person name="Murat C."/>
            <person name="Payen T."/>
            <person name="Noel B."/>
            <person name="Kuo A."/>
            <person name="Martin F.M."/>
        </authorList>
    </citation>
    <scope>NUCLEOTIDE SEQUENCE [LARGE SCALE GENOMIC DNA]</scope>
    <source>
        <strain evidence="1">091103-1</strain>
    </source>
</reference>
<sequence>MAQEQSDLEHMEGSLAVIAQILPRVGQKPGNNEEHPLLWKALSKSLHIWVLEGRGAPPEDIAQRFANIHRRFDVVDYNAIARFTNDPQTNKPIPLKTQRGKEIQDFPGSLRNIGRVLRRLIRGALPPLGQQQTLSSLSIFFRRSPSLESSYKHLIIPRLLPGANTVMRMLHRAPWGSVTSDNALGTSMHGPRFLFSYCTRA</sequence>
<dbReference type="Proteomes" id="UP000246991">
    <property type="component" value="Unassembled WGS sequence"/>
</dbReference>
<proteinExistence type="predicted"/>
<evidence type="ECO:0000313" key="1">
    <source>
        <dbReference type="EMBL" id="PWW78280.1"/>
    </source>
</evidence>
<gene>
    <name evidence="1" type="ORF">C7212DRAFT_364362</name>
</gene>
<organism evidence="1 2">
    <name type="scientific">Tuber magnatum</name>
    <name type="common">white Piedmont truffle</name>
    <dbReference type="NCBI Taxonomy" id="42249"/>
    <lineage>
        <taxon>Eukaryota</taxon>
        <taxon>Fungi</taxon>
        <taxon>Dikarya</taxon>
        <taxon>Ascomycota</taxon>
        <taxon>Pezizomycotina</taxon>
        <taxon>Pezizomycetes</taxon>
        <taxon>Pezizales</taxon>
        <taxon>Tuberaceae</taxon>
        <taxon>Tuber</taxon>
    </lineage>
</organism>
<dbReference type="EMBL" id="PYWC01000016">
    <property type="protein sequence ID" value="PWW78280.1"/>
    <property type="molecule type" value="Genomic_DNA"/>
</dbReference>
<keyword evidence="2" id="KW-1185">Reference proteome</keyword>
<dbReference type="AlphaFoldDB" id="A0A317SWT1"/>
<name>A0A317SWT1_9PEZI</name>